<dbReference type="Pfam" id="PF13376">
    <property type="entry name" value="OmdA"/>
    <property type="match status" value="1"/>
</dbReference>
<dbReference type="Pfam" id="PF08922">
    <property type="entry name" value="DUF1905"/>
    <property type="match status" value="1"/>
</dbReference>
<dbReference type="SUPFAM" id="SSF141694">
    <property type="entry name" value="AF2212/PG0164-like"/>
    <property type="match status" value="1"/>
</dbReference>
<sequence>MTARSATAARFTATAERLGERTLVRLPADASAALPSRGQVAVTGTLDGADFRTVVEPDGRKGHWIALDDTPVEAGDQVAVDIAPTKEWPEPTVPDDLRSALDAAPDTADVWTDITPMARWEWVRWIGATKNPATRAKRVDVTISKMRSGKRRPCCFDLASCTDPELMKNGELIAPEDAPLRPA</sequence>
<proteinExistence type="predicted"/>
<name>A0A1H4RN16_TSUTY</name>
<dbReference type="InterPro" id="IPR037079">
    <property type="entry name" value="AF2212/PG0164-like_sf"/>
</dbReference>
<accession>A0A1H4RN16</accession>
<dbReference type="InterPro" id="IPR015018">
    <property type="entry name" value="DUF1905"/>
</dbReference>
<dbReference type="Gene3D" id="2.40.30.100">
    <property type="entry name" value="AF2212/PG0164-like"/>
    <property type="match status" value="1"/>
</dbReference>
<evidence type="ECO:0008006" key="3">
    <source>
        <dbReference type="Google" id="ProtNLM"/>
    </source>
</evidence>
<dbReference type="Proteomes" id="UP000182241">
    <property type="component" value="Unassembled WGS sequence"/>
</dbReference>
<dbReference type="EMBL" id="FNSA01000003">
    <property type="protein sequence ID" value="SEC33263.1"/>
    <property type="molecule type" value="Genomic_DNA"/>
</dbReference>
<evidence type="ECO:0000313" key="2">
    <source>
        <dbReference type="Proteomes" id="UP000182241"/>
    </source>
</evidence>
<keyword evidence="2" id="KW-1185">Reference proteome</keyword>
<dbReference type="STRING" id="57704.SAMN04489793_2037"/>
<evidence type="ECO:0000313" key="1">
    <source>
        <dbReference type="EMBL" id="SEC33263.1"/>
    </source>
</evidence>
<dbReference type="RefSeq" id="WP_068742346.1">
    <property type="nucleotide sequence ID" value="NZ_CBDRGN010000001.1"/>
</dbReference>
<gene>
    <name evidence="1" type="ORF">SAMN04489793_2037</name>
</gene>
<reference evidence="2" key="1">
    <citation type="submission" date="2016-10" db="EMBL/GenBank/DDBJ databases">
        <authorList>
            <person name="Varghese N."/>
            <person name="Submissions S."/>
        </authorList>
    </citation>
    <scope>NUCLEOTIDE SEQUENCE [LARGE SCALE GENOMIC DNA]</scope>
    <source>
        <strain evidence="2">DSM 44234</strain>
    </source>
</reference>
<dbReference type="AlphaFoldDB" id="A0A1H4RN16"/>
<organism evidence="1 2">
    <name type="scientific">Tsukamurella tyrosinosolvens</name>
    <dbReference type="NCBI Taxonomy" id="57704"/>
    <lineage>
        <taxon>Bacteria</taxon>
        <taxon>Bacillati</taxon>
        <taxon>Actinomycetota</taxon>
        <taxon>Actinomycetes</taxon>
        <taxon>Mycobacteriales</taxon>
        <taxon>Tsukamurellaceae</taxon>
        <taxon>Tsukamurella</taxon>
    </lineage>
</organism>
<protein>
    <recommendedName>
        <fullName evidence="3">Bacteriocin-protection, YdeI or OmpD-Associated</fullName>
    </recommendedName>
</protein>
<dbReference type="OrthoDB" id="9803948at2"/>